<evidence type="ECO:0000313" key="2">
    <source>
        <dbReference type="Proteomes" id="UP000276133"/>
    </source>
</evidence>
<dbReference type="Proteomes" id="UP000276133">
    <property type="component" value="Unassembled WGS sequence"/>
</dbReference>
<dbReference type="AlphaFoldDB" id="A0A3M7R872"/>
<proteinExistence type="predicted"/>
<name>A0A3M7R872_BRAPC</name>
<comment type="caution">
    <text evidence="1">The sequence shown here is derived from an EMBL/GenBank/DDBJ whole genome shotgun (WGS) entry which is preliminary data.</text>
</comment>
<evidence type="ECO:0000313" key="1">
    <source>
        <dbReference type="EMBL" id="RNA19438.1"/>
    </source>
</evidence>
<keyword evidence="2" id="KW-1185">Reference proteome</keyword>
<reference evidence="1 2" key="1">
    <citation type="journal article" date="2018" name="Sci. Rep.">
        <title>Genomic signatures of local adaptation to the degree of environmental predictability in rotifers.</title>
        <authorList>
            <person name="Franch-Gras L."/>
            <person name="Hahn C."/>
            <person name="Garcia-Roger E.M."/>
            <person name="Carmona M.J."/>
            <person name="Serra M."/>
            <person name="Gomez A."/>
        </authorList>
    </citation>
    <scope>NUCLEOTIDE SEQUENCE [LARGE SCALE GENOMIC DNA]</scope>
    <source>
        <strain evidence="1">HYR1</strain>
    </source>
</reference>
<protein>
    <submittedName>
        <fullName evidence="1">Uncharacterized protein</fullName>
    </submittedName>
</protein>
<accession>A0A3M7R872</accession>
<dbReference type="EMBL" id="REGN01004042">
    <property type="protein sequence ID" value="RNA19438.1"/>
    <property type="molecule type" value="Genomic_DNA"/>
</dbReference>
<sequence>MLQINLAHNLLASFRTSSSVKDAVLSAIYLSVLNETFFPFKGTGSISKIKKRDVSTINSFDHIQEMIAKKNLPTLALNYFEIMLIYSKTLRTLKTKIIFAEQKIVDRRNHLQTINHLLIKNNRPNITIYNKIFISKIYREINYTIFLVESSFRIIFGEDFNSIKLILKNFVT</sequence>
<gene>
    <name evidence="1" type="ORF">BpHYR1_033281</name>
</gene>
<organism evidence="1 2">
    <name type="scientific">Brachionus plicatilis</name>
    <name type="common">Marine rotifer</name>
    <name type="synonym">Brachionus muelleri</name>
    <dbReference type="NCBI Taxonomy" id="10195"/>
    <lineage>
        <taxon>Eukaryota</taxon>
        <taxon>Metazoa</taxon>
        <taxon>Spiralia</taxon>
        <taxon>Gnathifera</taxon>
        <taxon>Rotifera</taxon>
        <taxon>Eurotatoria</taxon>
        <taxon>Monogononta</taxon>
        <taxon>Pseudotrocha</taxon>
        <taxon>Ploima</taxon>
        <taxon>Brachionidae</taxon>
        <taxon>Brachionus</taxon>
    </lineage>
</organism>